<name>A0A9D4KA26_DREPO</name>
<reference evidence="1" key="1">
    <citation type="journal article" date="2019" name="bioRxiv">
        <title>The Genome of the Zebra Mussel, Dreissena polymorpha: A Resource for Invasive Species Research.</title>
        <authorList>
            <person name="McCartney M.A."/>
            <person name="Auch B."/>
            <person name="Kono T."/>
            <person name="Mallez S."/>
            <person name="Zhang Y."/>
            <person name="Obille A."/>
            <person name="Becker A."/>
            <person name="Abrahante J.E."/>
            <person name="Garbe J."/>
            <person name="Badalamenti J.P."/>
            <person name="Herman A."/>
            <person name="Mangelson H."/>
            <person name="Liachko I."/>
            <person name="Sullivan S."/>
            <person name="Sone E.D."/>
            <person name="Koren S."/>
            <person name="Silverstein K.A.T."/>
            <person name="Beckman K.B."/>
            <person name="Gohl D.M."/>
        </authorList>
    </citation>
    <scope>NUCLEOTIDE SEQUENCE</scope>
    <source>
        <strain evidence="1">Duluth1</strain>
        <tissue evidence="1">Whole animal</tissue>
    </source>
</reference>
<proteinExistence type="predicted"/>
<gene>
    <name evidence="1" type="ORF">DPMN_108894</name>
</gene>
<keyword evidence="2" id="KW-1185">Reference proteome</keyword>
<evidence type="ECO:0000313" key="2">
    <source>
        <dbReference type="Proteomes" id="UP000828390"/>
    </source>
</evidence>
<dbReference type="AlphaFoldDB" id="A0A9D4KA26"/>
<sequence length="185" mass="20612">MEFSTKSVARSGRQSYVSRMYKLMDDMALPTQKAMLGVTENKQQLISLICKALCTDIEFHHLCTQTHKLVVTGDDDTPTEIYKGVIINRAGLKTTHEEADVIMLRQMVDAVEAEHTGIFVVADDTNVFVLLLHYYVVLKLSLLVIIESTAKERAVIDIRKTAQEHINIATDLLSSHATSGCDTMA</sequence>
<protein>
    <submittedName>
        <fullName evidence="1">Uncharacterized protein</fullName>
    </submittedName>
</protein>
<organism evidence="1 2">
    <name type="scientific">Dreissena polymorpha</name>
    <name type="common">Zebra mussel</name>
    <name type="synonym">Mytilus polymorpha</name>
    <dbReference type="NCBI Taxonomy" id="45954"/>
    <lineage>
        <taxon>Eukaryota</taxon>
        <taxon>Metazoa</taxon>
        <taxon>Spiralia</taxon>
        <taxon>Lophotrochozoa</taxon>
        <taxon>Mollusca</taxon>
        <taxon>Bivalvia</taxon>
        <taxon>Autobranchia</taxon>
        <taxon>Heteroconchia</taxon>
        <taxon>Euheterodonta</taxon>
        <taxon>Imparidentia</taxon>
        <taxon>Neoheterodontei</taxon>
        <taxon>Myida</taxon>
        <taxon>Dreissenoidea</taxon>
        <taxon>Dreissenidae</taxon>
        <taxon>Dreissena</taxon>
    </lineage>
</organism>
<reference evidence="1" key="2">
    <citation type="submission" date="2020-11" db="EMBL/GenBank/DDBJ databases">
        <authorList>
            <person name="McCartney M.A."/>
            <person name="Auch B."/>
            <person name="Kono T."/>
            <person name="Mallez S."/>
            <person name="Becker A."/>
            <person name="Gohl D.M."/>
            <person name="Silverstein K.A.T."/>
            <person name="Koren S."/>
            <person name="Bechman K.B."/>
            <person name="Herman A."/>
            <person name="Abrahante J.E."/>
            <person name="Garbe J."/>
        </authorList>
    </citation>
    <scope>NUCLEOTIDE SEQUENCE</scope>
    <source>
        <strain evidence="1">Duluth1</strain>
        <tissue evidence="1">Whole animal</tissue>
    </source>
</reference>
<dbReference type="Proteomes" id="UP000828390">
    <property type="component" value="Unassembled WGS sequence"/>
</dbReference>
<comment type="caution">
    <text evidence="1">The sequence shown here is derived from an EMBL/GenBank/DDBJ whole genome shotgun (WGS) entry which is preliminary data.</text>
</comment>
<dbReference type="EMBL" id="JAIWYP010000004">
    <property type="protein sequence ID" value="KAH3835541.1"/>
    <property type="molecule type" value="Genomic_DNA"/>
</dbReference>
<evidence type="ECO:0000313" key="1">
    <source>
        <dbReference type="EMBL" id="KAH3835541.1"/>
    </source>
</evidence>
<accession>A0A9D4KA26</accession>